<feature type="transmembrane region" description="Helical" evidence="1">
    <location>
        <begin position="108"/>
        <end position="130"/>
    </location>
</feature>
<evidence type="ECO:0000256" key="1">
    <source>
        <dbReference type="SAM" id="Phobius"/>
    </source>
</evidence>
<keyword evidence="1" id="KW-1133">Transmembrane helix</keyword>
<dbReference type="EMBL" id="FNMZ01000002">
    <property type="protein sequence ID" value="SDW75655.1"/>
    <property type="molecule type" value="Genomic_DNA"/>
</dbReference>
<accession>A0A1H2W565</accession>
<name>A0A1H2W565_9RHOB</name>
<dbReference type="AlphaFoldDB" id="A0A1H2W565"/>
<evidence type="ECO:0000313" key="3">
    <source>
        <dbReference type="Proteomes" id="UP000199118"/>
    </source>
</evidence>
<protein>
    <recommendedName>
        <fullName evidence="4">DUF1761 domain-containing protein</fullName>
    </recommendedName>
</protein>
<reference evidence="2 3" key="1">
    <citation type="submission" date="2016-10" db="EMBL/GenBank/DDBJ databases">
        <authorList>
            <person name="de Groot N.N."/>
        </authorList>
    </citation>
    <scope>NUCLEOTIDE SEQUENCE [LARGE SCALE GENOMIC DNA]</scope>
    <source>
        <strain evidence="2 3">DSM 17890</strain>
    </source>
</reference>
<keyword evidence="1" id="KW-0812">Transmembrane</keyword>
<feature type="transmembrane region" description="Helical" evidence="1">
    <location>
        <begin position="74"/>
        <end position="96"/>
    </location>
</feature>
<organism evidence="2 3">
    <name type="scientific">Albimonas donghaensis</name>
    <dbReference type="NCBI Taxonomy" id="356660"/>
    <lineage>
        <taxon>Bacteria</taxon>
        <taxon>Pseudomonadati</taxon>
        <taxon>Pseudomonadota</taxon>
        <taxon>Alphaproteobacteria</taxon>
        <taxon>Rhodobacterales</taxon>
        <taxon>Paracoccaceae</taxon>
        <taxon>Albimonas</taxon>
    </lineage>
</organism>
<evidence type="ECO:0008006" key="4">
    <source>
        <dbReference type="Google" id="ProtNLM"/>
    </source>
</evidence>
<gene>
    <name evidence="2" type="ORF">SAMN05444336_102267</name>
</gene>
<dbReference type="InterPro" id="IPR013879">
    <property type="entry name" value="DUF1761"/>
</dbReference>
<proteinExistence type="predicted"/>
<keyword evidence="1" id="KW-0472">Membrane</keyword>
<dbReference type="OrthoDB" id="344736at2"/>
<sequence>MGVIAVILAATAGFGFGALWYGLLVGGIWRREVGLPEAAIAAHMKAPAPYVVAFAAALLTAGFLRHVFVMAGLAGAGAGLTAGLGAGLFMAAPWLACSYAFAARNPKLALIDGAHVVGACACIGLTLGLLG</sequence>
<keyword evidence="3" id="KW-1185">Reference proteome</keyword>
<evidence type="ECO:0000313" key="2">
    <source>
        <dbReference type="EMBL" id="SDW75655.1"/>
    </source>
</evidence>
<feature type="transmembrane region" description="Helical" evidence="1">
    <location>
        <begin position="6"/>
        <end position="29"/>
    </location>
</feature>
<dbReference type="RefSeq" id="WP_092680537.1">
    <property type="nucleotide sequence ID" value="NZ_FNMZ01000002.1"/>
</dbReference>
<dbReference type="Proteomes" id="UP000199118">
    <property type="component" value="Unassembled WGS sequence"/>
</dbReference>
<dbReference type="Pfam" id="PF08570">
    <property type="entry name" value="DUF1761"/>
    <property type="match status" value="1"/>
</dbReference>
<feature type="transmembrane region" description="Helical" evidence="1">
    <location>
        <begin position="50"/>
        <end position="68"/>
    </location>
</feature>
<dbReference type="STRING" id="356660.SAMN05444336_102267"/>